<gene>
    <name evidence="1" type="ORF">L3Y34_000181</name>
</gene>
<dbReference type="EMBL" id="CP090893">
    <property type="protein sequence ID" value="ULT98634.1"/>
    <property type="molecule type" value="Genomic_DNA"/>
</dbReference>
<sequence length="132" mass="15462">MEKLSLRNTSKTLRKGIDFLKIDVDFVFVEVTERGAEFWIDDLKCNYEAMDYGCRVIVGDKSTELPRKYAWDLAKQDLRRLLNLTSRIGEICFLMAYGHTEFFFKDLVKTLVKTRKKEGAGSRNFALYYLHS</sequence>
<reference evidence="1 2" key="1">
    <citation type="submission" date="2022-05" db="EMBL/GenBank/DDBJ databases">
        <title>Chromosome-level reference genomes for two strains of Caenorhabditis briggsae: an improved platform for comparative genomics.</title>
        <authorList>
            <person name="Stevens L."/>
            <person name="Andersen E.C."/>
        </authorList>
    </citation>
    <scope>NUCLEOTIDE SEQUENCE [LARGE SCALE GENOMIC DNA]</scope>
    <source>
        <strain evidence="1">QX1410_ONT</strain>
        <tissue evidence="1">Whole-organism</tissue>
    </source>
</reference>
<dbReference type="AlphaFoldDB" id="A0AAE9D8P2"/>
<proteinExistence type="predicted"/>
<evidence type="ECO:0000313" key="1">
    <source>
        <dbReference type="EMBL" id="ULT98634.1"/>
    </source>
</evidence>
<dbReference type="Proteomes" id="UP000827892">
    <property type="component" value="Chromosome III"/>
</dbReference>
<accession>A0AAE9D8P2</accession>
<organism evidence="1 2">
    <name type="scientific">Caenorhabditis briggsae</name>
    <dbReference type="NCBI Taxonomy" id="6238"/>
    <lineage>
        <taxon>Eukaryota</taxon>
        <taxon>Metazoa</taxon>
        <taxon>Ecdysozoa</taxon>
        <taxon>Nematoda</taxon>
        <taxon>Chromadorea</taxon>
        <taxon>Rhabditida</taxon>
        <taxon>Rhabditina</taxon>
        <taxon>Rhabditomorpha</taxon>
        <taxon>Rhabditoidea</taxon>
        <taxon>Rhabditidae</taxon>
        <taxon>Peloderinae</taxon>
        <taxon>Caenorhabditis</taxon>
    </lineage>
</organism>
<evidence type="ECO:0000313" key="2">
    <source>
        <dbReference type="Proteomes" id="UP000827892"/>
    </source>
</evidence>
<name>A0AAE9D8P2_CAEBR</name>
<protein>
    <submittedName>
        <fullName evidence="1">Uncharacterized protein</fullName>
    </submittedName>
</protein>